<sequence>MGASSWQYFVPYQEDLQDALQRLRHKVFEERGYYWVKGADWRPEKDREPWPATIEELWEDEWVHESGTHSILDIFRVIGPAEQPDYNTVQPVSADEAFRHLGVRELTRAHVPEFDVFPRARWMGRCAVLHDDQGRPQEICFWGHSGD</sequence>
<dbReference type="Proteomes" id="UP001165074">
    <property type="component" value="Unassembled WGS sequence"/>
</dbReference>
<gene>
    <name evidence="1" type="ORF">Airi02_009300</name>
</gene>
<dbReference type="EMBL" id="BSTK01000001">
    <property type="protein sequence ID" value="GLY83000.1"/>
    <property type="molecule type" value="Genomic_DNA"/>
</dbReference>
<organism evidence="1 2">
    <name type="scientific">Actinoallomurus iriomotensis</name>
    <dbReference type="NCBI Taxonomy" id="478107"/>
    <lineage>
        <taxon>Bacteria</taxon>
        <taxon>Bacillati</taxon>
        <taxon>Actinomycetota</taxon>
        <taxon>Actinomycetes</taxon>
        <taxon>Streptosporangiales</taxon>
        <taxon>Thermomonosporaceae</taxon>
        <taxon>Actinoallomurus</taxon>
    </lineage>
</organism>
<keyword evidence="2" id="KW-1185">Reference proteome</keyword>
<dbReference type="AlphaFoldDB" id="A0A9W6VWN0"/>
<evidence type="ECO:0000313" key="2">
    <source>
        <dbReference type="Proteomes" id="UP001165074"/>
    </source>
</evidence>
<comment type="caution">
    <text evidence="1">The sequence shown here is derived from an EMBL/GenBank/DDBJ whole genome shotgun (WGS) entry which is preliminary data.</text>
</comment>
<name>A0A9W6VWN0_9ACTN</name>
<accession>A0A9W6VWN0</accession>
<evidence type="ECO:0000313" key="1">
    <source>
        <dbReference type="EMBL" id="GLY83000.1"/>
    </source>
</evidence>
<reference evidence="1" key="1">
    <citation type="submission" date="2023-03" db="EMBL/GenBank/DDBJ databases">
        <title>Actinoallomurus iriomotensis NBRC 103684.</title>
        <authorList>
            <person name="Ichikawa N."/>
            <person name="Sato H."/>
            <person name="Tonouchi N."/>
        </authorList>
    </citation>
    <scope>NUCLEOTIDE SEQUENCE</scope>
    <source>
        <strain evidence="1">NBRC 103684</strain>
    </source>
</reference>
<dbReference type="RefSeq" id="WP_285567006.1">
    <property type="nucleotide sequence ID" value="NZ_BSTK01000001.1"/>
</dbReference>
<proteinExistence type="predicted"/>
<protein>
    <submittedName>
        <fullName evidence="1">Uncharacterized protein</fullName>
    </submittedName>
</protein>